<evidence type="ECO:0000313" key="2">
    <source>
        <dbReference type="Proteomes" id="UP000178912"/>
    </source>
</evidence>
<dbReference type="Proteomes" id="UP000178912">
    <property type="component" value="Unassembled WGS sequence"/>
</dbReference>
<dbReference type="GO" id="GO:0006508">
    <property type="term" value="P:proteolysis"/>
    <property type="evidence" value="ECO:0007669"/>
    <property type="project" value="InterPro"/>
</dbReference>
<dbReference type="AlphaFoldDB" id="A0A1E1LI11"/>
<keyword evidence="2" id="KW-1185">Reference proteome</keyword>
<dbReference type="EMBL" id="FJUX01000124">
    <property type="protein sequence ID" value="CZT10177.1"/>
    <property type="molecule type" value="Genomic_DNA"/>
</dbReference>
<sequence length="112" mass="12175">MSLYLFEVPSNKLWQDLHLLLVPLRNMGVRRDVTFPASMTGVFCINSASGDGASSNLNPELKSMTGKSVATPIAAAIAALVLEHVIQNDPESCLAKQLDELEGVPENPRYLH</sequence>
<dbReference type="InterPro" id="IPR036852">
    <property type="entry name" value="Peptidase_S8/S53_dom_sf"/>
</dbReference>
<gene>
    <name evidence="1" type="ORF">RAG0_14718</name>
</gene>
<evidence type="ECO:0000313" key="1">
    <source>
        <dbReference type="EMBL" id="CZT10177.1"/>
    </source>
</evidence>
<accession>A0A1E1LI11</accession>
<proteinExistence type="predicted"/>
<organism evidence="1 2">
    <name type="scientific">Rhynchosporium agropyri</name>
    <dbReference type="NCBI Taxonomy" id="914238"/>
    <lineage>
        <taxon>Eukaryota</taxon>
        <taxon>Fungi</taxon>
        <taxon>Dikarya</taxon>
        <taxon>Ascomycota</taxon>
        <taxon>Pezizomycotina</taxon>
        <taxon>Leotiomycetes</taxon>
        <taxon>Helotiales</taxon>
        <taxon>Ploettnerulaceae</taxon>
        <taxon>Rhynchosporium</taxon>
    </lineage>
</organism>
<dbReference type="GO" id="GO:0004252">
    <property type="term" value="F:serine-type endopeptidase activity"/>
    <property type="evidence" value="ECO:0007669"/>
    <property type="project" value="InterPro"/>
</dbReference>
<dbReference type="SUPFAM" id="SSF52743">
    <property type="entry name" value="Subtilisin-like"/>
    <property type="match status" value="1"/>
</dbReference>
<evidence type="ECO:0008006" key="3">
    <source>
        <dbReference type="Google" id="ProtNLM"/>
    </source>
</evidence>
<dbReference type="OrthoDB" id="206201at2759"/>
<dbReference type="Gene3D" id="3.40.50.200">
    <property type="entry name" value="Peptidase S8/S53 domain"/>
    <property type="match status" value="1"/>
</dbReference>
<reference evidence="2" key="1">
    <citation type="submission" date="2016-03" db="EMBL/GenBank/DDBJ databases">
        <authorList>
            <person name="Guldener U."/>
        </authorList>
    </citation>
    <scope>NUCLEOTIDE SEQUENCE [LARGE SCALE GENOMIC DNA]</scope>
    <source>
        <strain evidence="2">04CH-RAC-A.6.1</strain>
    </source>
</reference>
<name>A0A1E1LI11_9HELO</name>
<protein>
    <recommendedName>
        <fullName evidence="3">Peptidase S8/S53 domain-containing protein</fullName>
    </recommendedName>
</protein>